<feature type="transmembrane region" description="Helical" evidence="9">
    <location>
        <begin position="192"/>
        <end position="211"/>
    </location>
</feature>
<dbReference type="InterPro" id="IPR052157">
    <property type="entry name" value="BCAA_transport_permease"/>
</dbReference>
<evidence type="ECO:0000256" key="7">
    <source>
        <dbReference type="ARBA" id="ARBA00023136"/>
    </source>
</evidence>
<dbReference type="OrthoDB" id="9807115at2"/>
<feature type="transmembrane region" description="Helical" evidence="9">
    <location>
        <begin position="223"/>
        <end position="251"/>
    </location>
</feature>
<dbReference type="AlphaFoldDB" id="A0A2V3UL06"/>
<accession>A0A2V3UL06</accession>
<comment type="subcellular location">
    <subcellularLocation>
        <location evidence="1">Cell membrane</location>
        <topology evidence="1">Multi-pass membrane protein</topology>
    </subcellularLocation>
</comment>
<keyword evidence="4 9" id="KW-0812">Transmembrane</keyword>
<evidence type="ECO:0000256" key="2">
    <source>
        <dbReference type="ARBA" id="ARBA00022448"/>
    </source>
</evidence>
<feature type="transmembrane region" description="Helical" evidence="9">
    <location>
        <begin position="16"/>
        <end position="36"/>
    </location>
</feature>
<dbReference type="PANTHER" id="PTHR11795:SF452">
    <property type="entry name" value="ABC TRANSPORTER PERMEASE PROTEIN"/>
    <property type="match status" value="1"/>
</dbReference>
<keyword evidence="11" id="KW-1185">Reference proteome</keyword>
<evidence type="ECO:0000256" key="5">
    <source>
        <dbReference type="ARBA" id="ARBA00022970"/>
    </source>
</evidence>
<comment type="caution">
    <text evidence="10">The sequence shown here is derived from an EMBL/GenBank/DDBJ whole genome shotgun (WGS) entry which is preliminary data.</text>
</comment>
<comment type="similarity">
    <text evidence="8">Belongs to the binding-protein-dependent transport system permease family. LivHM subfamily.</text>
</comment>
<evidence type="ECO:0000256" key="8">
    <source>
        <dbReference type="ARBA" id="ARBA00037998"/>
    </source>
</evidence>
<keyword evidence="7 9" id="KW-0472">Membrane</keyword>
<name>A0A2V3UL06_9HYPH</name>
<reference evidence="10 11" key="1">
    <citation type="submission" date="2018-05" db="EMBL/GenBank/DDBJ databases">
        <title>Genomic Encyclopedia of Type Strains, Phase IV (KMG-IV): sequencing the most valuable type-strain genomes for metagenomic binning, comparative biology and taxonomic classification.</title>
        <authorList>
            <person name="Goeker M."/>
        </authorList>
    </citation>
    <scope>NUCLEOTIDE SEQUENCE [LARGE SCALE GENOMIC DNA]</scope>
    <source>
        <strain evidence="10 11">DSM 6462</strain>
    </source>
</reference>
<dbReference type="EMBL" id="QJJK01000001">
    <property type="protein sequence ID" value="PXW64984.1"/>
    <property type="molecule type" value="Genomic_DNA"/>
</dbReference>
<evidence type="ECO:0000256" key="9">
    <source>
        <dbReference type="SAM" id="Phobius"/>
    </source>
</evidence>
<sequence length="289" mass="29928">MLELLLQQAVNGLTQGMAYALVALGLTMIFGVLHIINFSHGELYMLGGLMAVVATTMLGLPYGLALVLAVVAVVAIAALVDLVAVRPVLPTKDGPSTVLLSTFAVSLLLHQSVLSTWGPNPSRVEGLAGSLSLGPIVITNHRLLVLVSGVVILLAIEYVLRRTLVGRRIRAVAQSEFAAQVVGIDVARIRTLTFLGAAAIAAIAGALIAPVSLFTPSMGQHAIITAFVVVVIGGMGNATGAVVCGLLLGLLEALASAFMPQDMGTAVIYALLLIFLLIRPQGLFAGRAR</sequence>
<dbReference type="Pfam" id="PF02653">
    <property type="entry name" value="BPD_transp_2"/>
    <property type="match status" value="1"/>
</dbReference>
<evidence type="ECO:0000256" key="1">
    <source>
        <dbReference type="ARBA" id="ARBA00004651"/>
    </source>
</evidence>
<dbReference type="CDD" id="cd06582">
    <property type="entry name" value="TM_PBP1_LivH_like"/>
    <property type="match status" value="1"/>
</dbReference>
<dbReference type="PANTHER" id="PTHR11795">
    <property type="entry name" value="BRANCHED-CHAIN AMINO ACID TRANSPORT SYSTEM PERMEASE PROTEIN LIVH"/>
    <property type="match status" value="1"/>
</dbReference>
<gene>
    <name evidence="10" type="ORF">C7450_101745</name>
</gene>
<proteinExistence type="inferred from homology"/>
<dbReference type="GO" id="GO:0005886">
    <property type="term" value="C:plasma membrane"/>
    <property type="evidence" value="ECO:0007669"/>
    <property type="project" value="UniProtKB-SubCell"/>
</dbReference>
<keyword evidence="6 9" id="KW-1133">Transmembrane helix</keyword>
<evidence type="ECO:0000313" key="10">
    <source>
        <dbReference type="EMBL" id="PXW64984.1"/>
    </source>
</evidence>
<evidence type="ECO:0000256" key="4">
    <source>
        <dbReference type="ARBA" id="ARBA00022692"/>
    </source>
</evidence>
<keyword evidence="2" id="KW-0813">Transport</keyword>
<dbReference type="GO" id="GO:0006865">
    <property type="term" value="P:amino acid transport"/>
    <property type="evidence" value="ECO:0007669"/>
    <property type="project" value="UniProtKB-KW"/>
</dbReference>
<organism evidence="10 11">
    <name type="scientific">Chelatococcus asaccharovorans</name>
    <dbReference type="NCBI Taxonomy" id="28210"/>
    <lineage>
        <taxon>Bacteria</taxon>
        <taxon>Pseudomonadati</taxon>
        <taxon>Pseudomonadota</taxon>
        <taxon>Alphaproteobacteria</taxon>
        <taxon>Hyphomicrobiales</taxon>
        <taxon>Chelatococcaceae</taxon>
        <taxon>Chelatococcus</taxon>
    </lineage>
</organism>
<protein>
    <submittedName>
        <fullName evidence="10">Amino acid/amide ABC transporter membrane protein 1 (HAAT family)</fullName>
    </submittedName>
</protein>
<dbReference type="Proteomes" id="UP000248021">
    <property type="component" value="Unassembled WGS sequence"/>
</dbReference>
<dbReference type="RefSeq" id="WP_110372996.1">
    <property type="nucleotide sequence ID" value="NZ_CAKNFM010000006.1"/>
</dbReference>
<keyword evidence="3" id="KW-1003">Cell membrane</keyword>
<feature type="transmembrane region" description="Helical" evidence="9">
    <location>
        <begin position="263"/>
        <end position="282"/>
    </location>
</feature>
<dbReference type="InterPro" id="IPR001851">
    <property type="entry name" value="ABC_transp_permease"/>
</dbReference>
<dbReference type="GO" id="GO:0022857">
    <property type="term" value="F:transmembrane transporter activity"/>
    <property type="evidence" value="ECO:0007669"/>
    <property type="project" value="InterPro"/>
</dbReference>
<feature type="transmembrane region" description="Helical" evidence="9">
    <location>
        <begin position="138"/>
        <end position="160"/>
    </location>
</feature>
<evidence type="ECO:0000313" key="11">
    <source>
        <dbReference type="Proteomes" id="UP000248021"/>
    </source>
</evidence>
<evidence type="ECO:0000256" key="3">
    <source>
        <dbReference type="ARBA" id="ARBA00022475"/>
    </source>
</evidence>
<keyword evidence="5" id="KW-0029">Amino-acid transport</keyword>
<feature type="transmembrane region" description="Helical" evidence="9">
    <location>
        <begin position="66"/>
        <end position="85"/>
    </location>
</feature>
<evidence type="ECO:0000256" key="6">
    <source>
        <dbReference type="ARBA" id="ARBA00022989"/>
    </source>
</evidence>